<dbReference type="InterPro" id="IPR016582">
    <property type="entry name" value="OHBut_olig_hydro_put"/>
</dbReference>
<evidence type="ECO:0000256" key="2">
    <source>
        <dbReference type="SAM" id="SignalP"/>
    </source>
</evidence>
<feature type="signal peptide" evidence="2">
    <location>
        <begin position="1"/>
        <end position="30"/>
    </location>
</feature>
<dbReference type="GO" id="GO:0005615">
    <property type="term" value="C:extracellular space"/>
    <property type="evidence" value="ECO:0007669"/>
    <property type="project" value="InterPro"/>
</dbReference>
<sequence>MNKSIPKRTPIAAAALAAIFLGGCASSSHDDINTLPAGIAGAIAEKAYDGTTDDLLTGGLGKTGLMGAAPAYAVPATPTASELRRNAIYNNYRALVDYTAAGGMGVLYGPNIDLNGGNTLGEGKIAGREYIATADDGTGQQNVTLMVQVPDSFDAKKPCIVTATSSGSRGVYGAIGTAGEWGLKRGCAVAYTDKGSGNGLHDLTSGAVMARDGTMLTAATAAGKAVFQSAAAASDVAAFNTATPNRVAYKHAHSQQNPEKDWGKNTLDAVRLAFYVLNERFGTATASDANKKIRTIIPGNTLVIASSVSNGGGAALAAAEQDTEGLIDGVAVSEPNAQPGANTGLTIQQGAANVATHSKPLIDYFTYANVYQPCAALSAQANQGLSAAFWPAAYTTSAQNRCTALAAKGLLTGATLAEQADAALAKLNSYGWQAESNFFQQSHFRFATNSIVVTYVNTYGRFSVTDSVCGFSMANTTATGDVAAQVPATQAGLFASGNGVPPTGGVNLVYDRSVGGAKLDFLAVSPTSNTADFALDGALCMRSLVTGKDEATGATLTGTLKAQSDRVIAGINEVQLTAKLRSKPTIIVAGRSDTLLPINHTARAYFGKNQLTDSASDAAKVRYIEVTNAQHFDTFIAFGALLGYDTKAVPLHPYLNQALNAMWSHLNSGAALPVSQVVRTTARATSATALSATNVPAIATAPASGDQIVMTGTTLKVPD</sequence>
<gene>
    <name evidence="3" type="ORF">BDD16_002057</name>
</gene>
<dbReference type="GO" id="GO:0047989">
    <property type="term" value="F:hydroxybutyrate-dimer hydrolase activity"/>
    <property type="evidence" value="ECO:0007669"/>
    <property type="project" value="UniProtKB-EC"/>
</dbReference>
<evidence type="ECO:0000313" key="3">
    <source>
        <dbReference type="EMBL" id="NYG33071.1"/>
    </source>
</evidence>
<dbReference type="EC" id="3.1.1.22" evidence="3"/>
<organism evidence="3 4">
    <name type="scientific">Sphaerotilus montanus</name>
    <dbReference type="NCBI Taxonomy" id="522889"/>
    <lineage>
        <taxon>Bacteria</taxon>
        <taxon>Pseudomonadati</taxon>
        <taxon>Pseudomonadota</taxon>
        <taxon>Betaproteobacteria</taxon>
        <taxon>Burkholderiales</taxon>
        <taxon>Sphaerotilaceae</taxon>
        <taxon>Sphaerotilus</taxon>
    </lineage>
</organism>
<keyword evidence="4" id="KW-1185">Reference proteome</keyword>
<evidence type="ECO:0000256" key="1">
    <source>
        <dbReference type="ARBA" id="ARBA00022801"/>
    </source>
</evidence>
<keyword evidence="2" id="KW-0732">Signal</keyword>
<dbReference type="Proteomes" id="UP000518288">
    <property type="component" value="Unassembled WGS sequence"/>
</dbReference>
<dbReference type="AlphaFoldDB" id="A0A7Y9U732"/>
<dbReference type="PROSITE" id="PS51257">
    <property type="entry name" value="PROKAR_LIPOPROTEIN"/>
    <property type="match status" value="1"/>
</dbReference>
<comment type="caution">
    <text evidence="3">The sequence shown here is derived from an EMBL/GenBank/DDBJ whole genome shotgun (WGS) entry which is preliminary data.</text>
</comment>
<dbReference type="PIRSF" id="PIRSF011409">
    <property type="entry name" value="HObutyrate_olig_hydrol"/>
    <property type="match status" value="1"/>
</dbReference>
<protein>
    <submittedName>
        <fullName evidence="3">Hydroxybutyrate-dimer hydrolase</fullName>
        <ecNumber evidence="3">3.1.1.22</ecNumber>
    </submittedName>
</protein>
<dbReference type="Pfam" id="PF10605">
    <property type="entry name" value="3HBOH"/>
    <property type="match status" value="1"/>
</dbReference>
<dbReference type="EMBL" id="JACCFH010000001">
    <property type="protein sequence ID" value="NYG33071.1"/>
    <property type="molecule type" value="Genomic_DNA"/>
</dbReference>
<dbReference type="RefSeq" id="WP_179633880.1">
    <property type="nucleotide sequence ID" value="NZ_JACCFH010000001.1"/>
</dbReference>
<evidence type="ECO:0000313" key="4">
    <source>
        <dbReference type="Proteomes" id="UP000518288"/>
    </source>
</evidence>
<name>A0A7Y9U732_9BURK</name>
<proteinExistence type="predicted"/>
<accession>A0A7Y9U732</accession>
<feature type="chain" id="PRO_5031274798" evidence="2">
    <location>
        <begin position="31"/>
        <end position="719"/>
    </location>
</feature>
<dbReference type="GO" id="GO:0019605">
    <property type="term" value="P:butyrate metabolic process"/>
    <property type="evidence" value="ECO:0007669"/>
    <property type="project" value="InterPro"/>
</dbReference>
<keyword evidence="1 3" id="KW-0378">Hydrolase</keyword>
<reference evidence="3 4" key="1">
    <citation type="submission" date="2020-07" db="EMBL/GenBank/DDBJ databases">
        <title>Genomic Encyclopedia of Archaeal and Bacterial Type Strains, Phase II (KMG-II): from individual species to whole genera.</title>
        <authorList>
            <person name="Goeker M."/>
        </authorList>
    </citation>
    <scope>NUCLEOTIDE SEQUENCE [LARGE SCALE GENOMIC DNA]</scope>
    <source>
        <strain evidence="3 4">DSM 21226</strain>
    </source>
</reference>